<reference evidence="3" key="1">
    <citation type="submission" date="2023-10" db="EMBL/GenBank/DDBJ databases">
        <authorList>
            <person name="Chen Y."/>
            <person name="Shah S."/>
            <person name="Dougan E. K."/>
            <person name="Thang M."/>
            <person name="Chan C."/>
        </authorList>
    </citation>
    <scope>NUCLEOTIDE SEQUENCE [LARGE SCALE GENOMIC DNA]</scope>
</reference>
<protein>
    <submittedName>
        <fullName evidence="3">Uncharacterized protein</fullName>
    </submittedName>
</protein>
<feature type="signal peptide" evidence="2">
    <location>
        <begin position="1"/>
        <end position="19"/>
    </location>
</feature>
<proteinExistence type="predicted"/>
<evidence type="ECO:0000256" key="2">
    <source>
        <dbReference type="SAM" id="SignalP"/>
    </source>
</evidence>
<keyword evidence="2" id="KW-0732">Signal</keyword>
<feature type="region of interest" description="Disordered" evidence="1">
    <location>
        <begin position="166"/>
        <end position="214"/>
    </location>
</feature>
<sequence>MFAPVAVVLALVSAVHVRAEGEAYTTELAEEVISWTQEVLPMPWDVPRACRNPERRVHVSTDNRQPSDDARTSLVEPARSVRTGASCHLQTNSDAVLFQGVAPQSPRPPRPVFRRGVALAGFGAGKGPPEAETAQRPPAVFACSSATPGDLGSAMLFQGVCPEGRREATPRRVRPRPHPCPQPPNGSGTGRAPPTVQSSGRAPGAERACVREHF</sequence>
<keyword evidence="4" id="KW-1185">Reference proteome</keyword>
<feature type="chain" id="PRO_5045706648" evidence="2">
    <location>
        <begin position="20"/>
        <end position="214"/>
    </location>
</feature>
<comment type="caution">
    <text evidence="3">The sequence shown here is derived from an EMBL/GenBank/DDBJ whole genome shotgun (WGS) entry which is preliminary data.</text>
</comment>
<gene>
    <name evidence="3" type="ORF">PCOR1329_LOCUS14265</name>
</gene>
<evidence type="ECO:0000256" key="1">
    <source>
        <dbReference type="SAM" id="MobiDB-lite"/>
    </source>
</evidence>
<dbReference type="EMBL" id="CAUYUJ010004255">
    <property type="protein sequence ID" value="CAK0808794.1"/>
    <property type="molecule type" value="Genomic_DNA"/>
</dbReference>
<dbReference type="Proteomes" id="UP001189429">
    <property type="component" value="Unassembled WGS sequence"/>
</dbReference>
<name>A0ABN9QRD9_9DINO</name>
<evidence type="ECO:0000313" key="3">
    <source>
        <dbReference type="EMBL" id="CAK0808794.1"/>
    </source>
</evidence>
<organism evidence="3 4">
    <name type="scientific">Prorocentrum cordatum</name>
    <dbReference type="NCBI Taxonomy" id="2364126"/>
    <lineage>
        <taxon>Eukaryota</taxon>
        <taxon>Sar</taxon>
        <taxon>Alveolata</taxon>
        <taxon>Dinophyceae</taxon>
        <taxon>Prorocentrales</taxon>
        <taxon>Prorocentraceae</taxon>
        <taxon>Prorocentrum</taxon>
    </lineage>
</organism>
<evidence type="ECO:0000313" key="4">
    <source>
        <dbReference type="Proteomes" id="UP001189429"/>
    </source>
</evidence>
<accession>A0ABN9QRD9</accession>